<keyword evidence="6 8" id="KW-0472">Membrane</keyword>
<dbReference type="PRINTS" id="PR00127">
    <property type="entry name" value="CLPPROTEASEP"/>
</dbReference>
<dbReference type="NCBIfam" id="TIGR00705">
    <property type="entry name" value="SppA_67K"/>
    <property type="match status" value="1"/>
</dbReference>
<dbReference type="InterPro" id="IPR004634">
    <property type="entry name" value="Pept_S49_pIV"/>
</dbReference>
<dbReference type="PANTHER" id="PTHR33209:SF1">
    <property type="entry name" value="PEPTIDASE S49 DOMAIN-CONTAINING PROTEIN"/>
    <property type="match status" value="1"/>
</dbReference>
<dbReference type="Pfam" id="PF01343">
    <property type="entry name" value="Peptidase_S49"/>
    <property type="match status" value="2"/>
</dbReference>
<dbReference type="Gene3D" id="3.90.226.10">
    <property type="entry name" value="2-enoyl-CoA Hydratase, Chain A, domain 1"/>
    <property type="match status" value="2"/>
</dbReference>
<evidence type="ECO:0000256" key="7">
    <source>
        <dbReference type="PIRSR" id="PIRSR001217-1"/>
    </source>
</evidence>
<evidence type="ECO:0000256" key="5">
    <source>
        <dbReference type="ARBA" id="ARBA00022825"/>
    </source>
</evidence>
<evidence type="ECO:0000256" key="3">
    <source>
        <dbReference type="ARBA" id="ARBA00022670"/>
    </source>
</evidence>
<evidence type="ECO:0000313" key="10">
    <source>
        <dbReference type="EMBL" id="SMF25060.1"/>
    </source>
</evidence>
<keyword evidence="4" id="KW-0378">Hydrolase</keyword>
<accession>A0A1Y6BRY8</accession>
<gene>
    <name evidence="10" type="ORF">SAMN06296036_10834</name>
</gene>
<dbReference type="InterPro" id="IPR004635">
    <property type="entry name" value="Pept_S49_SppA"/>
</dbReference>
<dbReference type="AlphaFoldDB" id="A0A1Y6BRY8"/>
<dbReference type="GO" id="GO:0004252">
    <property type="term" value="F:serine-type endopeptidase activity"/>
    <property type="evidence" value="ECO:0007669"/>
    <property type="project" value="InterPro"/>
</dbReference>
<keyword evidence="8" id="KW-1133">Transmembrane helix</keyword>
<dbReference type="GO" id="GO:0004176">
    <property type="term" value="F:ATP-dependent peptidase activity"/>
    <property type="evidence" value="ECO:0007669"/>
    <property type="project" value="InterPro"/>
</dbReference>
<dbReference type="InterPro" id="IPR047272">
    <property type="entry name" value="S49_SppA_C"/>
</dbReference>
<dbReference type="NCBIfam" id="TIGR00706">
    <property type="entry name" value="SppA_dom"/>
    <property type="match status" value="1"/>
</dbReference>
<dbReference type="InterPro" id="IPR002142">
    <property type="entry name" value="Peptidase_S49"/>
</dbReference>
<dbReference type="STRING" id="1513793.SAMN06296036_10834"/>
<reference evidence="11" key="1">
    <citation type="submission" date="2017-04" db="EMBL/GenBank/DDBJ databases">
        <authorList>
            <person name="Varghese N."/>
            <person name="Submissions S."/>
        </authorList>
    </citation>
    <scope>NUCLEOTIDE SEQUENCE [LARGE SCALE GENOMIC DNA]</scope>
    <source>
        <strain evidence="11">RKEM611</strain>
    </source>
</reference>
<organism evidence="10 11">
    <name type="scientific">Pseudobacteriovorax antillogorgiicola</name>
    <dbReference type="NCBI Taxonomy" id="1513793"/>
    <lineage>
        <taxon>Bacteria</taxon>
        <taxon>Pseudomonadati</taxon>
        <taxon>Bdellovibrionota</taxon>
        <taxon>Oligoflexia</taxon>
        <taxon>Oligoflexales</taxon>
        <taxon>Pseudobacteriovoracaceae</taxon>
        <taxon>Pseudobacteriovorax</taxon>
    </lineage>
</organism>
<dbReference type="SUPFAM" id="SSF52096">
    <property type="entry name" value="ClpP/crotonase"/>
    <property type="match status" value="2"/>
</dbReference>
<dbReference type="InterPro" id="IPR001907">
    <property type="entry name" value="ClpP"/>
</dbReference>
<name>A0A1Y6BRY8_9BACT</name>
<sequence>MKHYIKKAFSILTGMFALIGLSTTLLTVVMLIAISQFQGEVSSGSGLSAPDIDDSIIEIELDGVIQSRSMDPRSQFFNEVFGGPRGYQLSDLRKMLRRAAEDIRVRGVFVNMRNPVASFSTMQELRRSFIEFRKSEKPLYVNLYAGDTLTYFLASAGEVINLAPLGGLMIPGPAFQLTYFGPALEKLGVEMEVFQAGKYKSAMEPFVRSEPSEPSLEMYRSMESSLRQSLIKAIGESRGKPETDVGNWLRVSSFTSAQALSMGAVDMMDYETALLDKLKEVTKTDKLVKWRPYLVHSADLDEPRIADGDDKVGYVEASGEIRMSFQRGEENVIAPKPLIKELRWLAKQEDVKAIVFRVNSPGGSALASDLIWEEVRKLNEVKPVVVSMGQVAASGGYYIAAPASKIFAEAQTITGSIGVIGASLVGKDVPDKYGVHFHVVTQSERAKYLNFTESASAEDKRIIGESIDDVYQTFLDRVAQGRAKTKEQIHELAQGRVYTGQEALELGLVDHLGGRREAFRMAKELGQLNPEKLYPVMQYQPEPRSFFDCLGAPERMMECLSELEGGIQSMLIADPVAKQVLKPMNRLQKLLQDDEVLMYWPGQVRWSHGSDAL</sequence>
<dbReference type="EMBL" id="FWZT01000008">
    <property type="protein sequence ID" value="SMF25060.1"/>
    <property type="molecule type" value="Genomic_DNA"/>
</dbReference>
<dbReference type="Gene3D" id="6.20.330.10">
    <property type="match status" value="1"/>
</dbReference>
<comment type="similarity">
    <text evidence="2">Belongs to the peptidase S49 family.</text>
</comment>
<evidence type="ECO:0000313" key="11">
    <source>
        <dbReference type="Proteomes" id="UP000192907"/>
    </source>
</evidence>
<feature type="active site" description="Nucleophile" evidence="7">
    <location>
        <position position="394"/>
    </location>
</feature>
<dbReference type="PIRSF" id="PIRSF001217">
    <property type="entry name" value="Protease_4_SppA"/>
    <property type="match status" value="1"/>
</dbReference>
<evidence type="ECO:0000256" key="2">
    <source>
        <dbReference type="ARBA" id="ARBA00008683"/>
    </source>
</evidence>
<keyword evidence="3 10" id="KW-0645">Protease</keyword>
<dbReference type="CDD" id="cd07018">
    <property type="entry name" value="S49_SppA_67K_type"/>
    <property type="match status" value="1"/>
</dbReference>
<protein>
    <submittedName>
        <fullName evidence="10">Protease-4</fullName>
    </submittedName>
</protein>
<evidence type="ECO:0000256" key="4">
    <source>
        <dbReference type="ARBA" id="ARBA00022801"/>
    </source>
</evidence>
<dbReference type="InterPro" id="IPR029045">
    <property type="entry name" value="ClpP/crotonase-like_dom_sf"/>
</dbReference>
<dbReference type="CDD" id="cd07023">
    <property type="entry name" value="S49_Sppa_N_C"/>
    <property type="match status" value="1"/>
</dbReference>
<dbReference type="OrthoDB" id="9764363at2"/>
<keyword evidence="5" id="KW-0720">Serine protease</keyword>
<feature type="transmembrane region" description="Helical" evidence="8">
    <location>
        <begin position="12"/>
        <end position="34"/>
    </location>
</feature>
<evidence type="ECO:0000259" key="9">
    <source>
        <dbReference type="Pfam" id="PF01343"/>
    </source>
</evidence>
<evidence type="ECO:0000256" key="6">
    <source>
        <dbReference type="ARBA" id="ARBA00023136"/>
    </source>
</evidence>
<proteinExistence type="inferred from homology"/>
<comment type="subcellular location">
    <subcellularLocation>
        <location evidence="1">Membrane</location>
    </subcellularLocation>
</comment>
<dbReference type="Proteomes" id="UP000192907">
    <property type="component" value="Unassembled WGS sequence"/>
</dbReference>
<evidence type="ECO:0000256" key="1">
    <source>
        <dbReference type="ARBA" id="ARBA00004370"/>
    </source>
</evidence>
<dbReference type="GO" id="GO:0016020">
    <property type="term" value="C:membrane"/>
    <property type="evidence" value="ECO:0007669"/>
    <property type="project" value="UniProtKB-SubCell"/>
</dbReference>
<dbReference type="PANTHER" id="PTHR33209">
    <property type="entry name" value="PROTEASE 4"/>
    <property type="match status" value="1"/>
</dbReference>
<keyword evidence="8" id="KW-0812">Transmembrane</keyword>
<dbReference type="RefSeq" id="WP_132319067.1">
    <property type="nucleotide sequence ID" value="NZ_FWZT01000008.1"/>
</dbReference>
<evidence type="ECO:0000256" key="8">
    <source>
        <dbReference type="SAM" id="Phobius"/>
    </source>
</evidence>
<feature type="domain" description="Peptidase S49" evidence="9">
    <location>
        <begin position="132"/>
        <end position="281"/>
    </location>
</feature>
<feature type="active site" description="Proton donor/acceptor" evidence="7">
    <location>
        <position position="200"/>
    </location>
</feature>
<dbReference type="GO" id="GO:0006465">
    <property type="term" value="P:signal peptide processing"/>
    <property type="evidence" value="ECO:0007669"/>
    <property type="project" value="InterPro"/>
</dbReference>
<feature type="domain" description="Peptidase S49" evidence="9">
    <location>
        <begin position="378"/>
        <end position="528"/>
    </location>
</feature>
<keyword evidence="11" id="KW-1185">Reference proteome</keyword>
<dbReference type="InterPro" id="IPR047217">
    <property type="entry name" value="S49_SppA_67K_type_N"/>
</dbReference>